<feature type="domain" description="Outer membrane protein beta-barrel" evidence="2">
    <location>
        <begin position="18"/>
        <end position="175"/>
    </location>
</feature>
<keyword evidence="1" id="KW-0732">Signal</keyword>
<dbReference type="STRING" id="1073327.SAMN04488108_2774"/>
<dbReference type="Proteomes" id="UP000184609">
    <property type="component" value="Unassembled WGS sequence"/>
</dbReference>
<dbReference type="InterPro" id="IPR025665">
    <property type="entry name" value="Beta-barrel_OMP_2"/>
</dbReference>
<dbReference type="OrthoDB" id="1001536at2"/>
<name>A0A1M7ZF86_9BACT</name>
<keyword evidence="4" id="KW-1185">Reference proteome</keyword>
<evidence type="ECO:0000313" key="4">
    <source>
        <dbReference type="Proteomes" id="UP000184609"/>
    </source>
</evidence>
<feature type="signal peptide" evidence="1">
    <location>
        <begin position="1"/>
        <end position="19"/>
    </location>
</feature>
<dbReference type="Pfam" id="PF13568">
    <property type="entry name" value="OMP_b-brl_2"/>
    <property type="match status" value="1"/>
</dbReference>
<reference evidence="4" key="1">
    <citation type="submission" date="2016-12" db="EMBL/GenBank/DDBJ databases">
        <authorList>
            <person name="Varghese N."/>
            <person name="Submissions S."/>
        </authorList>
    </citation>
    <scope>NUCLEOTIDE SEQUENCE [LARGE SCALE GENOMIC DNA]</scope>
    <source>
        <strain evidence="4">DSM 25035</strain>
    </source>
</reference>
<dbReference type="EMBL" id="FRXN01000003">
    <property type="protein sequence ID" value="SHO63469.1"/>
    <property type="molecule type" value="Genomic_DNA"/>
</dbReference>
<evidence type="ECO:0000259" key="2">
    <source>
        <dbReference type="Pfam" id="PF13568"/>
    </source>
</evidence>
<sequence length="199" mass="21306">MKKLSLIILALCLSIPVFSQNGIGIKAGLSSSKLDFKNDDFVPADAQTGYHVGLFGRFGAAGFFVQPEVLFTQTKGEFAYVPGGVSGGSAPEDYKATFNRLDIPVMVGFRLLRVVRLMAGPIASVNINSKLDEAPDTVSDADFSGATFGYQAGLGIDIGNLSIEGKYEGGLSKLTENVGSYDTDNRMNQWVLSLGFRIF</sequence>
<protein>
    <submittedName>
        <fullName evidence="3">Outer membrane protein beta-barrel domain-containing protein</fullName>
    </submittedName>
</protein>
<proteinExistence type="predicted"/>
<accession>A0A1M7ZF86</accession>
<evidence type="ECO:0000256" key="1">
    <source>
        <dbReference type="SAM" id="SignalP"/>
    </source>
</evidence>
<feature type="chain" id="PRO_5013065556" evidence="1">
    <location>
        <begin position="20"/>
        <end position="199"/>
    </location>
</feature>
<gene>
    <name evidence="3" type="ORF">SAMN04488108_2774</name>
</gene>
<dbReference type="RefSeq" id="WP_073572381.1">
    <property type="nucleotide sequence ID" value="NZ_FRXN01000003.1"/>
</dbReference>
<organism evidence="3 4">
    <name type="scientific">Algoriphagus zhangzhouensis</name>
    <dbReference type="NCBI Taxonomy" id="1073327"/>
    <lineage>
        <taxon>Bacteria</taxon>
        <taxon>Pseudomonadati</taxon>
        <taxon>Bacteroidota</taxon>
        <taxon>Cytophagia</taxon>
        <taxon>Cytophagales</taxon>
        <taxon>Cyclobacteriaceae</taxon>
        <taxon>Algoriphagus</taxon>
    </lineage>
</organism>
<dbReference type="AlphaFoldDB" id="A0A1M7ZF86"/>
<evidence type="ECO:0000313" key="3">
    <source>
        <dbReference type="EMBL" id="SHO63469.1"/>
    </source>
</evidence>